<accession>A0A9P4TN94</accession>
<dbReference type="Proteomes" id="UP000801428">
    <property type="component" value="Unassembled WGS sequence"/>
</dbReference>
<dbReference type="GO" id="GO:0016811">
    <property type="term" value="F:hydrolase activity, acting on carbon-nitrogen (but not peptide) bonds, in linear amides"/>
    <property type="evidence" value="ECO:0007669"/>
    <property type="project" value="InterPro"/>
</dbReference>
<feature type="transmembrane region" description="Helical" evidence="1">
    <location>
        <begin position="272"/>
        <end position="297"/>
    </location>
</feature>
<feature type="transmembrane region" description="Helical" evidence="1">
    <location>
        <begin position="87"/>
        <end position="106"/>
    </location>
</feature>
<keyword evidence="1" id="KW-0812">Transmembrane</keyword>
<dbReference type="PANTHER" id="PTHR38421">
    <property type="entry name" value="TRANSMEMBRANE PROTEIN USGS"/>
    <property type="match status" value="1"/>
</dbReference>
<dbReference type="OrthoDB" id="9975579at2759"/>
<dbReference type="InterPro" id="IPR004304">
    <property type="entry name" value="FmdA_AmdA"/>
</dbReference>
<feature type="transmembrane region" description="Helical" evidence="1">
    <location>
        <begin position="38"/>
        <end position="67"/>
    </location>
</feature>
<gene>
    <name evidence="2" type="ORF">E8E13_002435</name>
</gene>
<dbReference type="Gene3D" id="2.60.120.580">
    <property type="entry name" value="Acetamidase/Formamidase-like domains"/>
    <property type="match status" value="1"/>
</dbReference>
<evidence type="ECO:0000313" key="3">
    <source>
        <dbReference type="Proteomes" id="UP000801428"/>
    </source>
</evidence>
<evidence type="ECO:0000256" key="1">
    <source>
        <dbReference type="SAM" id="Phobius"/>
    </source>
</evidence>
<dbReference type="PANTHER" id="PTHR38421:SF1">
    <property type="entry name" value="TRANSMEMBRANE PROTEIN"/>
    <property type="match status" value="1"/>
</dbReference>
<evidence type="ECO:0000313" key="2">
    <source>
        <dbReference type="EMBL" id="KAF3010597.1"/>
    </source>
</evidence>
<organism evidence="2 3">
    <name type="scientific">Curvularia kusanoi</name>
    <name type="common">Cochliobolus kusanoi</name>
    <dbReference type="NCBI Taxonomy" id="90978"/>
    <lineage>
        <taxon>Eukaryota</taxon>
        <taxon>Fungi</taxon>
        <taxon>Dikarya</taxon>
        <taxon>Ascomycota</taxon>
        <taxon>Pezizomycotina</taxon>
        <taxon>Dothideomycetes</taxon>
        <taxon>Pleosporomycetidae</taxon>
        <taxon>Pleosporales</taxon>
        <taxon>Pleosporineae</taxon>
        <taxon>Pleosporaceae</taxon>
        <taxon>Curvularia</taxon>
    </lineage>
</organism>
<dbReference type="SUPFAM" id="SSF141130">
    <property type="entry name" value="Acetamidase/Formamidase-like"/>
    <property type="match status" value="1"/>
</dbReference>
<proteinExistence type="predicted"/>
<evidence type="ECO:0008006" key="4">
    <source>
        <dbReference type="Google" id="ProtNLM"/>
    </source>
</evidence>
<keyword evidence="1" id="KW-1133">Transmembrane helix</keyword>
<feature type="transmembrane region" description="Helical" evidence="1">
    <location>
        <begin position="180"/>
        <end position="204"/>
    </location>
</feature>
<dbReference type="AlphaFoldDB" id="A0A9P4TN94"/>
<dbReference type="InterPro" id="IPR054833">
    <property type="entry name" value="FormamaseFmdA"/>
</dbReference>
<dbReference type="NCBIfam" id="NF045496">
    <property type="entry name" value="FormamaseFmdA"/>
    <property type="match status" value="1"/>
</dbReference>
<dbReference type="Pfam" id="PF03069">
    <property type="entry name" value="FmdA_AmdA"/>
    <property type="match status" value="1"/>
</dbReference>
<name>A0A9P4TN94_CURKU</name>
<keyword evidence="3" id="KW-1185">Reference proteome</keyword>
<sequence>MSNFDPNAILRGAQLTLVGVNRALQNPGLFTSDHYRQAALAVAAGVAIRILVSVPIVGVRVLLWIISLFVDMNHVTWDETIVDGLHFLEHTVLQVPFFLMTMMRYITPTLDRMFMDSLQWVDYTYVQKHKTEDPHNLRAMYAQNLEKYPTNAPKDPNEKKKSIKDTVFLMALKQGRKAGISLAVLALSYLPYVGKFVLPAASFYTFNKAVGPQPAVAIFAGSLFLPRRYLVSFLQAYFSSRTLMRELLEPYFRRVRYNKEQKKLWFKDRAGVLFGFGLGFYVFVKIPLVGVLIYGLAEASTAYLITKVTEPPLPPNEAEKFKEESLRWKNKHEFLDLPWHHLDEYNISMHKPGFKSDNRWHPDIPSVGTIKNNEVVKIECVDWTGGQIGNNDSADDMRDVDLTKIHYLTGPFDIETAEPGDVLVLEIQDVQPLDEQPWGFTGIFSKDNGGGFLDEIYPEPAKAIWDFEGIFCSSRHIPGVRFAGLIHPGILGCAPSAEVLATWNKREGELIEACAHTHNRVVAEPPQPKNVHAGSADAQLKEKVGKEGARTIPGRPEHGGNCDIKNLSRGSKVFLPVHVKGAKFSVGDLHFSQGDGEISFCGAIEMAGVITIKFSVMKGGIKQLDMKSPIYIPGPVEPQFGPGRYIYFEGFSVDEHGKQHYLDTTVAYRQTSLRVIEYLRRYGYNDYQIYLLLSCAPVQGHVAGIVDIPNSCTTMGLPMDIFDFDISPHVPAEKRDLGSCAFASK</sequence>
<protein>
    <recommendedName>
        <fullName evidence="4">Formamidase</fullName>
    </recommendedName>
</protein>
<dbReference type="EMBL" id="SWKU01000001">
    <property type="protein sequence ID" value="KAF3010597.1"/>
    <property type="molecule type" value="Genomic_DNA"/>
</dbReference>
<feature type="transmembrane region" description="Helical" evidence="1">
    <location>
        <begin position="216"/>
        <end position="238"/>
    </location>
</feature>
<keyword evidence="1" id="KW-0472">Membrane</keyword>
<comment type="caution">
    <text evidence="2">The sequence shown here is derived from an EMBL/GenBank/DDBJ whole genome shotgun (WGS) entry which is preliminary data.</text>
</comment>
<reference evidence="2" key="1">
    <citation type="submission" date="2019-04" db="EMBL/GenBank/DDBJ databases">
        <title>Sequencing of skin fungus with MAO and IRED activity.</title>
        <authorList>
            <person name="Marsaioli A.J."/>
            <person name="Bonatto J.M.C."/>
            <person name="Reis Junior O."/>
        </authorList>
    </citation>
    <scope>NUCLEOTIDE SEQUENCE</scope>
    <source>
        <strain evidence="2">30M1</strain>
    </source>
</reference>